<dbReference type="RefSeq" id="WP_183295732.1">
    <property type="nucleotide sequence ID" value="NZ_JACHVX010000002.1"/>
</dbReference>
<feature type="domain" description="NAD-dependent epimerase/dehydratase" evidence="2">
    <location>
        <begin position="10"/>
        <end position="219"/>
    </location>
</feature>
<comment type="similarity">
    <text evidence="1">Belongs to the NAD(P)-dependent epimerase/dehydratase family.</text>
</comment>
<reference evidence="3 4" key="1">
    <citation type="submission" date="2020-08" db="EMBL/GenBank/DDBJ databases">
        <title>The Agave Microbiome: Exploring the role of microbial communities in plant adaptations to desert environments.</title>
        <authorList>
            <person name="Partida-Martinez L.P."/>
        </authorList>
    </citation>
    <scope>NUCLEOTIDE SEQUENCE [LARGE SCALE GENOMIC DNA]</scope>
    <source>
        <strain evidence="3 4">RAS26</strain>
    </source>
</reference>
<accession>A0A7W4UF21</accession>
<evidence type="ECO:0000256" key="1">
    <source>
        <dbReference type="ARBA" id="ARBA00007637"/>
    </source>
</evidence>
<dbReference type="EMBL" id="JACHVX010000002">
    <property type="protein sequence ID" value="MBB2922892.1"/>
    <property type="molecule type" value="Genomic_DNA"/>
</dbReference>
<dbReference type="SUPFAM" id="SSF51735">
    <property type="entry name" value="NAD(P)-binding Rossmann-fold domains"/>
    <property type="match status" value="1"/>
</dbReference>
<dbReference type="GO" id="GO:0003978">
    <property type="term" value="F:UDP-glucose 4-epimerase activity"/>
    <property type="evidence" value="ECO:0007669"/>
    <property type="project" value="UniProtKB-EC"/>
</dbReference>
<dbReference type="Pfam" id="PF01370">
    <property type="entry name" value="Epimerase"/>
    <property type="match status" value="1"/>
</dbReference>
<organism evidence="3 4">
    <name type="scientific">Cellulomonas cellasea</name>
    <dbReference type="NCBI Taxonomy" id="43670"/>
    <lineage>
        <taxon>Bacteria</taxon>
        <taxon>Bacillati</taxon>
        <taxon>Actinomycetota</taxon>
        <taxon>Actinomycetes</taxon>
        <taxon>Micrococcales</taxon>
        <taxon>Cellulomonadaceae</taxon>
        <taxon>Cellulomonas</taxon>
    </lineage>
</organism>
<dbReference type="EC" id="5.1.3.2" evidence="3"/>
<name>A0A7W4UF21_9CELL</name>
<dbReference type="Gene3D" id="3.90.25.10">
    <property type="entry name" value="UDP-galactose 4-epimerase, domain 1"/>
    <property type="match status" value="1"/>
</dbReference>
<sequence>MTTPPGPTWVVGSRGLLGGAVTRALGDRGAHVLTTRVPWSDPEAAVTALDDGLGSVLDAAAGGPWNLAWCAGSGVTSTSGDALDREVATIGAFVDRALARTPDELGQGAVFLASSAGGVYAGAAHPPFDETTVARPLAPYGAAKLRAEAELARLASTGGARVLVGRISNLYGPGQDLDKAQGLISQISRAQLLVQPIGVYVSLDTVRDYLYVDDAAAMVCDGLVALRERTATGDVVTKILASQRSASIAAVLGEFRRVAKRRQLVRLAASPQASQQARDLRFRSVVWPDLDERALVPLPAGILATVTDIRMRIGAGELSALGRRD</sequence>
<dbReference type="InterPro" id="IPR001509">
    <property type="entry name" value="Epimerase_deHydtase"/>
</dbReference>
<keyword evidence="3" id="KW-0413">Isomerase</keyword>
<dbReference type="PANTHER" id="PTHR43000">
    <property type="entry name" value="DTDP-D-GLUCOSE 4,6-DEHYDRATASE-RELATED"/>
    <property type="match status" value="1"/>
</dbReference>
<evidence type="ECO:0000313" key="3">
    <source>
        <dbReference type="EMBL" id="MBB2922892.1"/>
    </source>
</evidence>
<dbReference type="Proteomes" id="UP000518206">
    <property type="component" value="Unassembled WGS sequence"/>
</dbReference>
<protein>
    <submittedName>
        <fullName evidence="3">UDP-glucose 4-epimerase</fullName>
        <ecNumber evidence="3">5.1.3.2</ecNumber>
    </submittedName>
</protein>
<dbReference type="InterPro" id="IPR036291">
    <property type="entry name" value="NAD(P)-bd_dom_sf"/>
</dbReference>
<evidence type="ECO:0000259" key="2">
    <source>
        <dbReference type="Pfam" id="PF01370"/>
    </source>
</evidence>
<dbReference type="Gene3D" id="3.40.50.720">
    <property type="entry name" value="NAD(P)-binding Rossmann-like Domain"/>
    <property type="match status" value="1"/>
</dbReference>
<reference evidence="3 4" key="2">
    <citation type="submission" date="2020-08" db="EMBL/GenBank/DDBJ databases">
        <authorList>
            <person name="Partida-Martinez L."/>
            <person name="Huntemann M."/>
            <person name="Clum A."/>
            <person name="Wang J."/>
            <person name="Palaniappan K."/>
            <person name="Ritter S."/>
            <person name="Chen I.-M."/>
            <person name="Stamatis D."/>
            <person name="Reddy T."/>
            <person name="O'Malley R."/>
            <person name="Daum C."/>
            <person name="Shapiro N."/>
            <person name="Ivanova N."/>
            <person name="Kyrpides N."/>
            <person name="Woyke T."/>
        </authorList>
    </citation>
    <scope>NUCLEOTIDE SEQUENCE [LARGE SCALE GENOMIC DNA]</scope>
    <source>
        <strain evidence="3 4">RAS26</strain>
    </source>
</reference>
<gene>
    <name evidence="3" type="ORF">FHR80_001804</name>
</gene>
<proteinExistence type="inferred from homology"/>
<evidence type="ECO:0000313" key="4">
    <source>
        <dbReference type="Proteomes" id="UP000518206"/>
    </source>
</evidence>
<dbReference type="AlphaFoldDB" id="A0A7W4UF21"/>
<comment type="caution">
    <text evidence="3">The sequence shown here is derived from an EMBL/GenBank/DDBJ whole genome shotgun (WGS) entry which is preliminary data.</text>
</comment>